<evidence type="ECO:0008006" key="3">
    <source>
        <dbReference type="Google" id="ProtNLM"/>
    </source>
</evidence>
<protein>
    <recommendedName>
        <fullName evidence="3">Secreted protein</fullName>
    </recommendedName>
</protein>
<evidence type="ECO:0000313" key="2">
    <source>
        <dbReference type="Proteomes" id="UP001618531"/>
    </source>
</evidence>
<accession>A0ABW8HWF9</accession>
<keyword evidence="2" id="KW-1185">Reference proteome</keyword>
<sequence>MVPLSCPLANAGCQSTTLFFSLTIYFHRTAEAQATARRRSLRSGRDPRSFIAPTGAAHTRFSKIRNWLSRISLVVNSAA</sequence>
<dbReference type="Proteomes" id="UP001618531">
    <property type="component" value="Unassembled WGS sequence"/>
</dbReference>
<evidence type="ECO:0000313" key="1">
    <source>
        <dbReference type="EMBL" id="MFK0523974.1"/>
    </source>
</evidence>
<organism evidence="1 2">
    <name type="scientific">Paenibacillus illinoisensis</name>
    <dbReference type="NCBI Taxonomy" id="59845"/>
    <lineage>
        <taxon>Bacteria</taxon>
        <taxon>Bacillati</taxon>
        <taxon>Bacillota</taxon>
        <taxon>Bacilli</taxon>
        <taxon>Bacillales</taxon>
        <taxon>Paenibacillaceae</taxon>
        <taxon>Paenibacillus</taxon>
    </lineage>
</organism>
<gene>
    <name evidence="1" type="ORF">ACINKY_17375</name>
</gene>
<name>A0ABW8HWF9_9BACL</name>
<reference evidence="1 2" key="1">
    <citation type="submission" date="2024-11" db="EMBL/GenBank/DDBJ databases">
        <title>Identification and Characterization of a Novel Fosfomycin Bacillithiol Transferase FosB8 in Paenibacillus illinoisensis.</title>
        <authorList>
            <person name="Lu W."/>
        </authorList>
    </citation>
    <scope>NUCLEOTIDE SEQUENCE [LARGE SCALE GENOMIC DNA]</scope>
    <source>
        <strain evidence="1 2">WP77</strain>
    </source>
</reference>
<comment type="caution">
    <text evidence="1">The sequence shown here is derived from an EMBL/GenBank/DDBJ whole genome shotgun (WGS) entry which is preliminary data.</text>
</comment>
<dbReference type="EMBL" id="JBIYSL010000004">
    <property type="protein sequence ID" value="MFK0523974.1"/>
    <property type="molecule type" value="Genomic_DNA"/>
</dbReference>
<proteinExistence type="predicted"/>